<dbReference type="RefSeq" id="WP_041052557.1">
    <property type="nucleotide sequence ID" value="NZ_JXAK01000107.1"/>
</dbReference>
<evidence type="ECO:0000256" key="6">
    <source>
        <dbReference type="RuleBase" id="RU362042"/>
    </source>
</evidence>
<evidence type="ECO:0000256" key="1">
    <source>
        <dbReference type="ARBA" id="ARBA00000677"/>
    </source>
</evidence>
<evidence type="ECO:0000256" key="7">
    <source>
        <dbReference type="SAM" id="MobiDB-lite"/>
    </source>
</evidence>
<evidence type="ECO:0000256" key="2">
    <source>
        <dbReference type="ARBA" id="ARBA00004401"/>
    </source>
</evidence>
<keyword evidence="5 6" id="KW-0378">Hydrolase</keyword>
<keyword evidence="6" id="KW-0812">Transmembrane</keyword>
<evidence type="ECO:0000259" key="8">
    <source>
        <dbReference type="Pfam" id="PF10502"/>
    </source>
</evidence>
<comment type="subcellular location">
    <subcellularLocation>
        <location evidence="2">Cell membrane</location>
        <topology evidence="2">Single-pass type II membrane protein</topology>
    </subcellularLocation>
    <subcellularLocation>
        <location evidence="6">Membrane</location>
        <topology evidence="6">Single-pass type II membrane protein</topology>
    </subcellularLocation>
</comment>
<name>A0ABR5A6Z7_9BACL</name>
<comment type="catalytic activity">
    <reaction evidence="1 6">
        <text>Cleavage of hydrophobic, N-terminal signal or leader sequences from secreted and periplasmic proteins.</text>
        <dbReference type="EC" id="3.4.21.89"/>
    </reaction>
</comment>
<dbReference type="InterPro" id="IPR019757">
    <property type="entry name" value="Pept_S26A_signal_pept_1_Lys-AS"/>
</dbReference>
<dbReference type="InterPro" id="IPR019533">
    <property type="entry name" value="Peptidase_S26"/>
</dbReference>
<organism evidence="9 10">
    <name type="scientific">Gordoniibacillus kamchatkensis</name>
    <dbReference type="NCBI Taxonomy" id="1590651"/>
    <lineage>
        <taxon>Bacteria</taxon>
        <taxon>Bacillati</taxon>
        <taxon>Bacillota</taxon>
        <taxon>Bacilli</taxon>
        <taxon>Bacillales</taxon>
        <taxon>Paenibacillaceae</taxon>
        <taxon>Gordoniibacillus</taxon>
    </lineage>
</organism>
<feature type="region of interest" description="Disordered" evidence="7">
    <location>
        <begin position="1"/>
        <end position="24"/>
    </location>
</feature>
<reference evidence="9 10" key="1">
    <citation type="submission" date="2014-12" db="EMBL/GenBank/DDBJ databases">
        <title>Draft genome sequence of Paenibacillus kamchatkensis strain B-2647.</title>
        <authorList>
            <person name="Karlyshev A.V."/>
            <person name="Kudryashova E.B."/>
        </authorList>
    </citation>
    <scope>NUCLEOTIDE SEQUENCE [LARGE SCALE GENOMIC DNA]</scope>
    <source>
        <strain evidence="9 10">VKM B-2647</strain>
    </source>
</reference>
<accession>A0ABR5A6Z7</accession>
<dbReference type="Proteomes" id="UP000031967">
    <property type="component" value="Unassembled WGS sequence"/>
</dbReference>
<evidence type="ECO:0000256" key="3">
    <source>
        <dbReference type="ARBA" id="ARBA00009370"/>
    </source>
</evidence>
<comment type="caution">
    <text evidence="9">The sequence shown here is derived from an EMBL/GenBank/DDBJ whole genome shotgun (WGS) entry which is preliminary data.</text>
</comment>
<protein>
    <recommendedName>
        <fullName evidence="4 6">Signal peptidase I</fullName>
        <ecNumber evidence="4 6">3.4.21.89</ecNumber>
    </recommendedName>
</protein>
<dbReference type="PRINTS" id="PR00727">
    <property type="entry name" value="LEADERPTASE"/>
</dbReference>
<evidence type="ECO:0000256" key="5">
    <source>
        <dbReference type="ARBA" id="ARBA00022801"/>
    </source>
</evidence>
<dbReference type="PANTHER" id="PTHR43390:SF1">
    <property type="entry name" value="CHLOROPLAST PROCESSING PEPTIDASE"/>
    <property type="match status" value="1"/>
</dbReference>
<feature type="transmembrane region" description="Helical" evidence="6">
    <location>
        <begin position="32"/>
        <end position="56"/>
    </location>
</feature>
<feature type="compositionally biased region" description="Basic and acidic residues" evidence="7">
    <location>
        <begin position="1"/>
        <end position="11"/>
    </location>
</feature>
<keyword evidence="6" id="KW-1133">Transmembrane helix</keyword>
<dbReference type="Gene3D" id="2.10.109.10">
    <property type="entry name" value="Umud Fragment, subunit A"/>
    <property type="match status" value="1"/>
</dbReference>
<dbReference type="SUPFAM" id="SSF51306">
    <property type="entry name" value="LexA/Signal peptidase"/>
    <property type="match status" value="1"/>
</dbReference>
<keyword evidence="10" id="KW-1185">Reference proteome</keyword>
<keyword evidence="6" id="KW-0472">Membrane</keyword>
<dbReference type="PANTHER" id="PTHR43390">
    <property type="entry name" value="SIGNAL PEPTIDASE I"/>
    <property type="match status" value="1"/>
</dbReference>
<evidence type="ECO:0000256" key="4">
    <source>
        <dbReference type="ARBA" id="ARBA00013208"/>
    </source>
</evidence>
<dbReference type="PROSITE" id="PS00760">
    <property type="entry name" value="SPASE_I_2"/>
    <property type="match status" value="1"/>
</dbReference>
<dbReference type="EC" id="3.4.21.89" evidence="4 6"/>
<dbReference type="InterPro" id="IPR000223">
    <property type="entry name" value="Pept_S26A_signal_pept_1"/>
</dbReference>
<dbReference type="InterPro" id="IPR036286">
    <property type="entry name" value="LexA/Signal_pep-like_sf"/>
</dbReference>
<gene>
    <name evidence="9" type="ORF">SD70_31485</name>
</gene>
<feature type="compositionally biased region" description="Low complexity" evidence="7">
    <location>
        <begin position="14"/>
        <end position="24"/>
    </location>
</feature>
<keyword evidence="6" id="KW-0645">Protease</keyword>
<dbReference type="InterPro" id="IPR019758">
    <property type="entry name" value="Pept_S26A_signal_pept_1_CS"/>
</dbReference>
<dbReference type="PROSITE" id="PS00761">
    <property type="entry name" value="SPASE_I_3"/>
    <property type="match status" value="1"/>
</dbReference>
<dbReference type="NCBIfam" id="TIGR02227">
    <property type="entry name" value="sigpep_I_bact"/>
    <property type="match status" value="1"/>
</dbReference>
<comment type="similarity">
    <text evidence="3 6">Belongs to the peptidase S26 family.</text>
</comment>
<dbReference type="Pfam" id="PF10502">
    <property type="entry name" value="Peptidase_S26"/>
    <property type="match status" value="1"/>
</dbReference>
<feature type="domain" description="Peptidase S26" evidence="8">
    <location>
        <begin position="30"/>
        <end position="195"/>
    </location>
</feature>
<sequence length="206" mass="22980">MDQEQPLRTDSEGSDSAGSKPAGSAKSETWEWIKALLIAGVLVIVIRVFLFAPFIVEGPSMEPNFYTGERLIVNKLVYDFRQPKRGEVIVLHAPEGKDYIKRVIGLPGETVKVEGDNVFVNGKVIDEPWIKDAVNREHQKGGLYNPSKNFPETKVPDDAVFVLGDHRSVSKDSRYEDPGFIPLNKVVGRADIRFWPIQAIGIIKHG</sequence>
<evidence type="ECO:0000313" key="9">
    <source>
        <dbReference type="EMBL" id="KIL36563.1"/>
    </source>
</evidence>
<dbReference type="CDD" id="cd06530">
    <property type="entry name" value="S26_SPase_I"/>
    <property type="match status" value="1"/>
</dbReference>
<evidence type="ECO:0000313" key="10">
    <source>
        <dbReference type="Proteomes" id="UP000031967"/>
    </source>
</evidence>
<proteinExistence type="inferred from homology"/>
<dbReference type="EMBL" id="JXAK01000107">
    <property type="protein sequence ID" value="KIL36563.1"/>
    <property type="molecule type" value="Genomic_DNA"/>
</dbReference>